<accession>A0A1D8CY41</accession>
<reference evidence="1" key="1">
    <citation type="submission" date="2016-09" db="EMBL/GenBank/DDBJ databases">
        <title>Genome sequence of Chlorobaculum limnaeum.</title>
        <authorList>
            <person name="Liu Z."/>
            <person name="Tank M."/>
            <person name="Bryant D.A."/>
        </authorList>
    </citation>
    <scope>NUCLEOTIDE SEQUENCE [LARGE SCALE GENOMIC DNA]</scope>
    <source>
        <strain evidence="1">DSM 1677</strain>
    </source>
</reference>
<dbReference type="AlphaFoldDB" id="A0A1D8CY41"/>
<sequence>MCSGGGVFCVGGDEEAEFVRTEINVMLRILSLHKIWRYQAMSEILDIAHEMAHDLFSVGAMDDVTMLKVEELCRGKFEITGVLKDVL</sequence>
<proteinExistence type="predicted"/>
<keyword evidence="2" id="KW-1185">Reference proteome</keyword>
<dbReference type="KEGG" id="clz:BIU88_06540"/>
<organism evidence="1 2">
    <name type="scientific">Chlorobaculum limnaeum</name>
    <dbReference type="NCBI Taxonomy" id="274537"/>
    <lineage>
        <taxon>Bacteria</taxon>
        <taxon>Pseudomonadati</taxon>
        <taxon>Chlorobiota</taxon>
        <taxon>Chlorobiia</taxon>
        <taxon>Chlorobiales</taxon>
        <taxon>Chlorobiaceae</taxon>
        <taxon>Chlorobaculum</taxon>
    </lineage>
</organism>
<gene>
    <name evidence="1" type="ORF">BIU88_06540</name>
</gene>
<protein>
    <submittedName>
        <fullName evidence="1">Uncharacterized protein</fullName>
    </submittedName>
</protein>
<name>A0A1D8CY41_CHLLM</name>
<dbReference type="EMBL" id="CP017305">
    <property type="protein sequence ID" value="AOS83836.1"/>
    <property type="molecule type" value="Genomic_DNA"/>
</dbReference>
<evidence type="ECO:0000313" key="1">
    <source>
        <dbReference type="EMBL" id="AOS83836.1"/>
    </source>
</evidence>
<dbReference type="STRING" id="274537.BIU88_06540"/>
<dbReference type="Proteomes" id="UP000095185">
    <property type="component" value="Chromosome"/>
</dbReference>
<evidence type="ECO:0000313" key="2">
    <source>
        <dbReference type="Proteomes" id="UP000095185"/>
    </source>
</evidence>